<dbReference type="Proteomes" id="UP000431451">
    <property type="component" value="Unassembled WGS sequence"/>
</dbReference>
<dbReference type="Gene3D" id="2.40.160.200">
    <property type="entry name" value="LURP1-related"/>
    <property type="match status" value="1"/>
</dbReference>
<evidence type="ECO:0008006" key="8">
    <source>
        <dbReference type="Google" id="ProtNLM"/>
    </source>
</evidence>
<evidence type="ECO:0000313" key="7">
    <source>
        <dbReference type="Proteomes" id="UP000431451"/>
    </source>
</evidence>
<dbReference type="InterPro" id="IPR038595">
    <property type="entry name" value="LOR_sf"/>
</dbReference>
<name>A0A2A7MF59_9CLOT</name>
<dbReference type="EMBL" id="UWJD01000001">
    <property type="protein sequence ID" value="VCT83659.1"/>
    <property type="molecule type" value="Genomic_DNA"/>
</dbReference>
<dbReference type="AlphaFoldDB" id="A0A2A7MF59"/>
<reference evidence="4 6" key="1">
    <citation type="submission" date="2017-10" db="EMBL/GenBank/DDBJ databases">
        <title>Effective Description of Clostridium neonatale sp. nov. linked to necrotizing enterocolitis in neonates and a clarification of species assignable to the genus Clostridium (Prazmowski 1880) emend. Lawson and Rainey 2016.</title>
        <authorList>
            <person name="Bernard K."/>
            <person name="Burdz T."/>
            <person name="Wiebe D."/>
            <person name="Balcewich B."/>
            <person name="Alfa M."/>
            <person name="Bernier A.-M."/>
        </authorList>
    </citation>
    <scope>NUCLEOTIDE SEQUENCE [LARGE SCALE GENOMIC DNA]</scope>
    <source>
        <strain evidence="4 6">LCDC99A005</strain>
    </source>
</reference>
<dbReference type="EMBL" id="CAKJVE010000004">
    <property type="protein sequence ID" value="CAG9709717.1"/>
    <property type="molecule type" value="Genomic_DNA"/>
</dbReference>
<protein>
    <recommendedName>
        <fullName evidence="8">LURP-one-related family protein</fullName>
    </recommendedName>
</protein>
<dbReference type="Proteomes" id="UP000220840">
    <property type="component" value="Unassembled WGS sequence"/>
</dbReference>
<sequence>MKLFIKQRVFTFADTFVVKDDYGNDRYFVQGEFFSWGHKLHIYDLDNNEVAFIKEKVLTFVPRFEISINGAFTGELVKKVTFFKPRYYIEGTSLELEGKIMEHDYVLKNRGMPIMRIYKEWMTWGDSYVLDIDREEDELLSLAIVLAVDCEICSRNN</sequence>
<evidence type="ECO:0000256" key="1">
    <source>
        <dbReference type="ARBA" id="ARBA00005437"/>
    </source>
</evidence>
<evidence type="ECO:0000313" key="4">
    <source>
        <dbReference type="EMBL" id="PEG30296.1"/>
    </source>
</evidence>
<keyword evidence="6" id="KW-1185">Reference proteome</keyword>
<dbReference type="GeneID" id="68876607"/>
<dbReference type="Proteomes" id="UP001189143">
    <property type="component" value="Unassembled WGS sequence"/>
</dbReference>
<gene>
    <name evidence="3" type="ORF">CNEO2_390058</name>
    <name evidence="2" type="ORF">CNEO_44353</name>
    <name evidence="5" type="ORF">CNEONATNEC25_01256</name>
    <name evidence="4" type="ORF">CQ394_00780</name>
</gene>
<evidence type="ECO:0000313" key="2">
    <source>
        <dbReference type="EMBL" id="CAG9709717.1"/>
    </source>
</evidence>
<comment type="similarity">
    <text evidence="1">Belongs to the LOR family.</text>
</comment>
<dbReference type="OrthoDB" id="652307at2"/>
<dbReference type="InterPro" id="IPR007612">
    <property type="entry name" value="LOR"/>
</dbReference>
<evidence type="ECO:0000313" key="3">
    <source>
        <dbReference type="EMBL" id="CAI3617690.1"/>
    </source>
</evidence>
<reference evidence="3" key="4">
    <citation type="submission" date="2022-10" db="EMBL/GenBank/DDBJ databases">
        <authorList>
            <person name="Aires J."/>
            <person name="Mesa V."/>
        </authorList>
    </citation>
    <scope>NUCLEOTIDE SEQUENCE</scope>
    <source>
        <strain evidence="3">Clostridium neonatale JD116</strain>
    </source>
</reference>
<dbReference type="EMBL" id="CAMTCP010000236">
    <property type="protein sequence ID" value="CAI3617690.1"/>
    <property type="molecule type" value="Genomic_DNA"/>
</dbReference>
<accession>A0A2A7MF59</accession>
<reference evidence="5 7" key="2">
    <citation type="submission" date="2018-06" db="EMBL/GenBank/DDBJ databases">
        <authorList>
            <consortium name="IHU Genomes"/>
        </authorList>
    </citation>
    <scope>NUCLEOTIDE SEQUENCE [LARGE SCALE GENOMIC DNA]</scope>
    <source>
        <strain evidence="5 7">NEC25</strain>
    </source>
</reference>
<dbReference type="RefSeq" id="WP_058294467.1">
    <property type="nucleotide sequence ID" value="NZ_CAKJVD010000052.1"/>
</dbReference>
<evidence type="ECO:0000313" key="5">
    <source>
        <dbReference type="EMBL" id="VCT83659.1"/>
    </source>
</evidence>
<dbReference type="SUPFAM" id="SSF54518">
    <property type="entry name" value="Tubby C-terminal domain-like"/>
    <property type="match status" value="1"/>
</dbReference>
<dbReference type="EMBL" id="PDCJ01000001">
    <property type="protein sequence ID" value="PEG30296.1"/>
    <property type="molecule type" value="Genomic_DNA"/>
</dbReference>
<reference evidence="2" key="3">
    <citation type="submission" date="2021-10" db="EMBL/GenBank/DDBJ databases">
        <authorList>
            <person name="Mesa V."/>
        </authorList>
    </citation>
    <scope>NUCLEOTIDE SEQUENCE</scope>
    <source>
        <strain evidence="2">CC3_PB</strain>
    </source>
</reference>
<dbReference type="Pfam" id="PF04525">
    <property type="entry name" value="LOR"/>
    <property type="match status" value="1"/>
</dbReference>
<dbReference type="Proteomes" id="UP000789738">
    <property type="component" value="Unassembled WGS sequence"/>
</dbReference>
<dbReference type="InterPro" id="IPR025659">
    <property type="entry name" value="Tubby-like_C"/>
</dbReference>
<dbReference type="STRING" id="137838.GCA_001458595_01594"/>
<evidence type="ECO:0000313" key="6">
    <source>
        <dbReference type="Proteomes" id="UP000220840"/>
    </source>
</evidence>
<organism evidence="4 6">
    <name type="scientific">Clostridium neonatale</name>
    <dbReference type="NCBI Taxonomy" id="137838"/>
    <lineage>
        <taxon>Bacteria</taxon>
        <taxon>Bacillati</taxon>
        <taxon>Bacillota</taxon>
        <taxon>Clostridia</taxon>
        <taxon>Eubacteriales</taxon>
        <taxon>Clostridiaceae</taxon>
        <taxon>Clostridium</taxon>
    </lineage>
</organism>
<proteinExistence type="inferred from homology"/>